<proteinExistence type="predicted"/>
<reference evidence="1 2" key="1">
    <citation type="submission" date="2019-11" db="EMBL/GenBank/DDBJ databases">
        <title>Draft Genome Sequence of Plant Growth-Promoting Rhizosphere-Associated Bacteria.</title>
        <authorList>
            <person name="Vasilyev I.Y."/>
            <person name="Radchenko V."/>
            <person name="Ilnitskaya E.V."/>
        </authorList>
    </citation>
    <scope>NUCLEOTIDE SEQUENCE [LARGE SCALE GENOMIC DNA]</scope>
    <source>
        <strain evidence="1 2">VRA_MhP_f</strain>
    </source>
</reference>
<dbReference type="Proteomes" id="UP000461948">
    <property type="component" value="Unassembled WGS sequence"/>
</dbReference>
<dbReference type="InterPro" id="IPR008840">
    <property type="entry name" value="Sipho_Gp157"/>
</dbReference>
<dbReference type="EMBL" id="WKLC01000315">
    <property type="protein sequence ID" value="MSE15318.1"/>
    <property type="molecule type" value="Genomic_DNA"/>
</dbReference>
<gene>
    <name evidence="1" type="ORF">GKC49_09250</name>
</gene>
<sequence>MNNRTIDLALELSKLEALASEDGDLTPEMIADTLEGIEGMLEDKFDATMNVIRSFDSKAETCKKEAARLAERKKHWDRQTFALKKYLLECLITSNRTTFKTALNTFTARKGSDSLVVDNIDLIPDEFVESFTEVVTKTKTDELKKALRDLNTQIEAYKAEGKEPPQELLKKIPGAHLEIGPQTLQVR</sequence>
<dbReference type="AlphaFoldDB" id="A0A7X2SVC1"/>
<accession>A0A7X2SVC1</accession>
<evidence type="ECO:0000313" key="2">
    <source>
        <dbReference type="Proteomes" id="UP000461948"/>
    </source>
</evidence>
<evidence type="ECO:0000313" key="1">
    <source>
        <dbReference type="EMBL" id="MSE15318.1"/>
    </source>
</evidence>
<name>A0A7X2SVC1_ENTAG</name>
<evidence type="ECO:0008006" key="3">
    <source>
        <dbReference type="Google" id="ProtNLM"/>
    </source>
</evidence>
<protein>
    <recommendedName>
        <fullName evidence="3">Siphovirus Gp157 family protein</fullName>
    </recommendedName>
</protein>
<dbReference type="Pfam" id="PF05565">
    <property type="entry name" value="Sipho_Gp157"/>
    <property type="match status" value="1"/>
</dbReference>
<comment type="caution">
    <text evidence="1">The sequence shown here is derived from an EMBL/GenBank/DDBJ whole genome shotgun (WGS) entry which is preliminary data.</text>
</comment>
<organism evidence="1 2">
    <name type="scientific">Enterobacter agglomerans</name>
    <name type="common">Erwinia herbicola</name>
    <name type="synonym">Pantoea agglomerans</name>
    <dbReference type="NCBI Taxonomy" id="549"/>
    <lineage>
        <taxon>Bacteria</taxon>
        <taxon>Pseudomonadati</taxon>
        <taxon>Pseudomonadota</taxon>
        <taxon>Gammaproteobacteria</taxon>
        <taxon>Enterobacterales</taxon>
        <taxon>Erwiniaceae</taxon>
        <taxon>Pantoea</taxon>
        <taxon>Pantoea agglomerans group</taxon>
    </lineage>
</organism>